<dbReference type="InterPro" id="IPR003591">
    <property type="entry name" value="Leu-rich_rpt_typical-subtyp"/>
</dbReference>
<keyword evidence="16" id="KW-0325">Glycoprotein</keyword>
<reference evidence="23" key="1">
    <citation type="submission" date="2022-05" db="EMBL/GenBank/DDBJ databases">
        <title>The Musa troglodytarum L. genome provides insights into the mechanism of non-climacteric behaviour and enrichment of carotenoids.</title>
        <authorList>
            <person name="Wang J."/>
        </authorList>
    </citation>
    <scope>NUCLEOTIDE SEQUENCE</scope>
    <source>
        <tissue evidence="23">Leaf</tissue>
    </source>
</reference>
<evidence type="ECO:0000256" key="15">
    <source>
        <dbReference type="ARBA" id="ARBA00023170"/>
    </source>
</evidence>
<feature type="domain" description="WRKY" evidence="22">
    <location>
        <begin position="179"/>
        <end position="241"/>
    </location>
</feature>
<keyword evidence="7" id="KW-0677">Repeat</keyword>
<evidence type="ECO:0000259" key="22">
    <source>
        <dbReference type="PROSITE" id="PS50811"/>
    </source>
</evidence>
<evidence type="ECO:0000256" key="2">
    <source>
        <dbReference type="ARBA" id="ARBA00004251"/>
    </source>
</evidence>
<dbReference type="PROSITE" id="PS00107">
    <property type="entry name" value="PROTEIN_KINASE_ATP"/>
    <property type="match status" value="1"/>
</dbReference>
<dbReference type="InterPro" id="IPR011009">
    <property type="entry name" value="Kinase-like_dom_sf"/>
</dbReference>
<protein>
    <submittedName>
        <fullName evidence="23">Inactive leucine-rich repeat receptor-like protein kinase</fullName>
    </submittedName>
</protein>
<keyword evidence="23" id="KW-0418">Kinase</keyword>
<evidence type="ECO:0000256" key="6">
    <source>
        <dbReference type="ARBA" id="ARBA00022729"/>
    </source>
</evidence>
<dbReference type="InterPro" id="IPR003657">
    <property type="entry name" value="WRKY_dom"/>
</dbReference>
<dbReference type="Pfam" id="PF00560">
    <property type="entry name" value="LRR_1"/>
    <property type="match status" value="1"/>
</dbReference>
<dbReference type="Pfam" id="PF13855">
    <property type="entry name" value="LRR_8"/>
    <property type="match status" value="2"/>
</dbReference>
<evidence type="ECO:0000256" key="16">
    <source>
        <dbReference type="ARBA" id="ARBA00023180"/>
    </source>
</evidence>
<keyword evidence="13 20" id="KW-0472">Membrane</keyword>
<evidence type="ECO:0000256" key="20">
    <source>
        <dbReference type="SAM" id="Phobius"/>
    </source>
</evidence>
<dbReference type="SUPFAM" id="SSF52047">
    <property type="entry name" value="RNI-like"/>
    <property type="match status" value="2"/>
</dbReference>
<dbReference type="PRINTS" id="PR00019">
    <property type="entry name" value="LEURICHRPT"/>
</dbReference>
<dbReference type="Gene3D" id="3.30.200.20">
    <property type="entry name" value="Phosphorylase Kinase, domain 1"/>
    <property type="match status" value="1"/>
</dbReference>
<keyword evidence="11" id="KW-0805">Transcription regulation</keyword>
<dbReference type="InterPro" id="IPR032675">
    <property type="entry name" value="LRR_dom_sf"/>
</dbReference>
<dbReference type="GO" id="GO:0043565">
    <property type="term" value="F:sequence-specific DNA binding"/>
    <property type="evidence" value="ECO:0007669"/>
    <property type="project" value="InterPro"/>
</dbReference>
<dbReference type="GO" id="GO:0004674">
    <property type="term" value="F:protein serine/threonine kinase activity"/>
    <property type="evidence" value="ECO:0007669"/>
    <property type="project" value="UniProtKB-EC"/>
</dbReference>
<evidence type="ECO:0000256" key="12">
    <source>
        <dbReference type="ARBA" id="ARBA00023125"/>
    </source>
</evidence>
<dbReference type="PANTHER" id="PTHR48010:SF19">
    <property type="entry name" value="PROTEIN KINASE DOMAIN-CONTAINING PROTEIN"/>
    <property type="match status" value="1"/>
</dbReference>
<evidence type="ECO:0000256" key="19">
    <source>
        <dbReference type="SAM" id="MobiDB-lite"/>
    </source>
</evidence>
<dbReference type="Pfam" id="PF07714">
    <property type="entry name" value="PK_Tyr_Ser-Thr"/>
    <property type="match status" value="1"/>
</dbReference>
<evidence type="ECO:0000256" key="10">
    <source>
        <dbReference type="ARBA" id="ARBA00022989"/>
    </source>
</evidence>
<dbReference type="Pfam" id="PF03106">
    <property type="entry name" value="WRKY"/>
    <property type="match status" value="2"/>
</dbReference>
<dbReference type="FunFam" id="3.30.200.20:FF:000295">
    <property type="entry name" value="probable LRR receptor-like serine/threonine-protein kinase IRK"/>
    <property type="match status" value="1"/>
</dbReference>
<dbReference type="Pfam" id="PF08263">
    <property type="entry name" value="LRRNT_2"/>
    <property type="match status" value="1"/>
</dbReference>
<dbReference type="CDD" id="cd14066">
    <property type="entry name" value="STKc_IRAK"/>
    <property type="match status" value="1"/>
</dbReference>
<dbReference type="EMBL" id="CP097510">
    <property type="protein sequence ID" value="URE31043.1"/>
    <property type="molecule type" value="Genomic_DNA"/>
</dbReference>
<sequence>MDDILSQVFDACKLARDLESSLRLSTCPIDPRFLLDSCEDIARAFSDAVHVIRSQTPSSCTSQLLFGDASGEGYMQAIHLLRQGDHPFCARGPSANDMALSGLPQLVPEIQSTGAMGGSSYAKTPDTDVDELVGGRGEAPVAPSADGSLPQRSCRKRKEGTVTQRVPVLRTGNLEIPPDDGYTWKKYGQKNILNSTFPRSYYRCNHKGYFRCEAKKKVQRPGDDPYTFEVTYCGSHTCRTSPTPTPMLIPTLVPSGSVNDHDDDGIGNPQGARLGLEAMHPVASQSTPIHLHNWLEGNPRSTGALLVAHSGVSSRSSRQVAQVQGGRDTDCSVADALLNSAGSGSSMDVIFSPTPGDSDLVLEITSISVTLVTKPGRTLVSITSSCGELPCSFQLLLPMPKELQSQGHETGVRALIRGRELASQLKTILLQSEIGGRDLKVLHQKHQRLECQRSLAGLSKFRRSAGGRWRSYHKCSQKKNQGCQAIKHVQRTQDDPPLCLVTYIGQHTCADVLHAAQLESRASSPTEQQCLLSFGSEQPGPQEEIEAEAEGYLSKMKSLRLGVICLISFLPLLAESGAATLNDDVLGLIAFKAGIEDPRSKLASWNENDNDPCNWDGIKCDPKSNRVAVVALDGFALSGKLGRGLLRLQFLDTLSLSVNNFSGSLTPALLRLESLRTLDLSANNLSGTIPDGFFGQCRTIRDISLAKNSISGEIPSDVGACSTLASLNLSSNQLSGSLPGEIWSLNALRSLDLSHNSLAGEIPVGISRMFNLRMISLRGNRLTGQLPNDTGECLLLKSLDVGENQLSGDLPESMRNLSTCTYFSLSSNSLSGEVPAWIGDMNSLETLDLSRNRFSGGVPISLSNLQFLKLLKLSDNSFSGSVPDSLAACRSLLDVDIGRNTLTGNLPSWVFESGFRQILLPGNKLSGPISIPRVTDSTLQVLDLSGNAFSGKFPKDVSSLRSIEFLNLSSNSLSDSIPIDVGELKSLEVLDVSGNLLSGRIPSEVGFATSLRELRLEENSLTGEIPVQIGSCSSLAYLDLSQNNLTGSIPEILANLTNLQVVDFSCNRLSGTLPKQLSDLPHLISFNISHNQLSGGLPAGSFFNNIPPSSLTDNPGLCGSTVNRSCPGVLPKPIVLDPNSSPDPSSNPMLSPRNLSHKKIIFSISALIAIAAAAVIALGVITITVLNFRAHASASNAAVELALSDEYLSHSPVTDSNSGKLVMFAGGDPEFSAGAHAVLNKDCELGRGGFGAVYKTVLRDGRSVAIKKLTVSSLVKSQEDFEEEVKRLGKVQHPNLVALQGYYWTPSLQLLIYEFVPGGSLYNHLHECSNSNTLSWQERFDIILGIARSLAHLHQHKIIHYNLKSSNVLLDGSGEPKVGDCGLAKLLPMLDRYVLSSKIQSALGYMAPEFACQTVKITDKCDVYGFGVLVLEIMTGKRPVEYMEDDVVLLSDMMRETLDEGKLEECMDERLCGKFPLEETIPVMKLGLICTSQVPSNRPEMAEVVNILELIRCPQDSPEEDDFC</sequence>
<dbReference type="SUPFAM" id="SSF56112">
    <property type="entry name" value="Protein kinase-like (PK-like)"/>
    <property type="match status" value="1"/>
</dbReference>
<feature type="domain" description="WRKY" evidence="22">
    <location>
        <begin position="470"/>
        <end position="507"/>
    </location>
</feature>
<dbReference type="GO" id="GO:0003700">
    <property type="term" value="F:DNA-binding transcription factor activity"/>
    <property type="evidence" value="ECO:0007669"/>
    <property type="project" value="InterPro"/>
</dbReference>
<keyword evidence="3" id="KW-1003">Cell membrane</keyword>
<dbReference type="SUPFAM" id="SSF118290">
    <property type="entry name" value="WRKY DNA-binding domain"/>
    <property type="match status" value="2"/>
</dbReference>
<evidence type="ECO:0000313" key="23">
    <source>
        <dbReference type="EMBL" id="URE31043.1"/>
    </source>
</evidence>
<dbReference type="SMART" id="SM00774">
    <property type="entry name" value="WRKY"/>
    <property type="match status" value="2"/>
</dbReference>
<dbReference type="Proteomes" id="UP001055439">
    <property type="component" value="Chromosome 8"/>
</dbReference>
<dbReference type="InterPro" id="IPR050994">
    <property type="entry name" value="At_inactive_RLKs"/>
</dbReference>
<evidence type="ECO:0000256" key="5">
    <source>
        <dbReference type="ARBA" id="ARBA00022692"/>
    </source>
</evidence>
<keyword evidence="15 23" id="KW-0675">Receptor</keyword>
<dbReference type="PROSITE" id="PS51450">
    <property type="entry name" value="LRR"/>
    <property type="match status" value="1"/>
</dbReference>
<accession>A0A9E7KRD3</accession>
<keyword evidence="10 20" id="KW-1133">Transmembrane helix</keyword>
<dbReference type="InterPro" id="IPR001611">
    <property type="entry name" value="Leu-rich_rpt"/>
</dbReference>
<evidence type="ECO:0000256" key="17">
    <source>
        <dbReference type="ARBA" id="ARBA00023242"/>
    </source>
</evidence>
<dbReference type="FunFam" id="3.80.10.10:FF:000402">
    <property type="entry name" value="Putative LRR receptor-like serine/threonine-protein kinase IRK"/>
    <property type="match status" value="1"/>
</dbReference>
<feature type="transmembrane region" description="Helical" evidence="20">
    <location>
        <begin position="1160"/>
        <end position="1186"/>
    </location>
</feature>
<dbReference type="InterPro" id="IPR055414">
    <property type="entry name" value="LRR_R13L4/SHOC2-like"/>
</dbReference>
<evidence type="ECO:0000256" key="3">
    <source>
        <dbReference type="ARBA" id="ARBA00022475"/>
    </source>
</evidence>
<evidence type="ECO:0000256" key="8">
    <source>
        <dbReference type="ARBA" id="ARBA00022741"/>
    </source>
</evidence>
<dbReference type="Gene3D" id="3.80.10.10">
    <property type="entry name" value="Ribonuclease Inhibitor"/>
    <property type="match status" value="3"/>
</dbReference>
<evidence type="ECO:0000313" key="24">
    <source>
        <dbReference type="Proteomes" id="UP001055439"/>
    </source>
</evidence>
<dbReference type="GO" id="GO:0005634">
    <property type="term" value="C:nucleus"/>
    <property type="evidence" value="ECO:0007669"/>
    <property type="project" value="UniProtKB-SubCell"/>
</dbReference>
<dbReference type="EMBL" id="CP097510">
    <property type="protein sequence ID" value="URE31042.1"/>
    <property type="molecule type" value="Genomic_DNA"/>
</dbReference>
<dbReference type="FunFam" id="3.80.10.10:FF:000362">
    <property type="entry name" value="Putative LRR receptor-like serine/threonine-protein kinase IRK"/>
    <property type="match status" value="1"/>
</dbReference>
<dbReference type="PROSITE" id="PS50011">
    <property type="entry name" value="PROTEIN_KINASE_DOM"/>
    <property type="match status" value="1"/>
</dbReference>
<dbReference type="InterPro" id="IPR001245">
    <property type="entry name" value="Ser-Thr/Tyr_kinase_cat_dom"/>
</dbReference>
<keyword evidence="5 20" id="KW-0812">Transmembrane</keyword>
<dbReference type="FunFam" id="1.10.510.10:FF:000267">
    <property type="entry name" value="probable LRR receptor-like serine/threonine-protein kinase IRK"/>
    <property type="match status" value="1"/>
</dbReference>
<feature type="domain" description="Protein kinase" evidence="21">
    <location>
        <begin position="1239"/>
        <end position="1511"/>
    </location>
</feature>
<keyword evidence="4" id="KW-0433">Leucine-rich repeat</keyword>
<dbReference type="SMART" id="SM00369">
    <property type="entry name" value="LRR_TYP"/>
    <property type="match status" value="8"/>
</dbReference>
<dbReference type="PANTHER" id="PTHR48010">
    <property type="entry name" value="OS05G0588300 PROTEIN"/>
    <property type="match status" value="1"/>
</dbReference>
<feature type="region of interest" description="Disordered" evidence="19">
    <location>
        <begin position="133"/>
        <end position="161"/>
    </location>
</feature>
<evidence type="ECO:0000259" key="21">
    <source>
        <dbReference type="PROSITE" id="PS50011"/>
    </source>
</evidence>
<dbReference type="Gene3D" id="1.10.510.10">
    <property type="entry name" value="Transferase(Phosphotransferase) domain 1"/>
    <property type="match status" value="1"/>
</dbReference>
<name>A0A9E7KRD3_9LILI</name>
<dbReference type="InterPro" id="IPR013210">
    <property type="entry name" value="LRR_N_plant-typ"/>
</dbReference>
<dbReference type="GO" id="GO:0005886">
    <property type="term" value="C:plasma membrane"/>
    <property type="evidence" value="ECO:0007669"/>
    <property type="project" value="UniProtKB-SubCell"/>
</dbReference>
<evidence type="ECO:0000256" key="13">
    <source>
        <dbReference type="ARBA" id="ARBA00023136"/>
    </source>
</evidence>
<dbReference type="Gene3D" id="2.20.25.80">
    <property type="entry name" value="WRKY domain"/>
    <property type="match status" value="2"/>
</dbReference>
<proteinExistence type="predicted"/>
<keyword evidence="6" id="KW-0732">Signal</keyword>
<evidence type="ECO:0000256" key="18">
    <source>
        <dbReference type="PROSITE-ProRule" id="PRU10141"/>
    </source>
</evidence>
<dbReference type="GO" id="GO:0005524">
    <property type="term" value="F:ATP binding"/>
    <property type="evidence" value="ECO:0007669"/>
    <property type="project" value="UniProtKB-UniRule"/>
</dbReference>
<evidence type="ECO:0000256" key="11">
    <source>
        <dbReference type="ARBA" id="ARBA00023015"/>
    </source>
</evidence>
<keyword evidence="14" id="KW-0804">Transcription</keyword>
<evidence type="ECO:0000256" key="4">
    <source>
        <dbReference type="ARBA" id="ARBA00022614"/>
    </source>
</evidence>
<organism evidence="23 24">
    <name type="scientific">Musa troglodytarum</name>
    <name type="common">fe'i banana</name>
    <dbReference type="NCBI Taxonomy" id="320322"/>
    <lineage>
        <taxon>Eukaryota</taxon>
        <taxon>Viridiplantae</taxon>
        <taxon>Streptophyta</taxon>
        <taxon>Embryophyta</taxon>
        <taxon>Tracheophyta</taxon>
        <taxon>Spermatophyta</taxon>
        <taxon>Magnoliopsida</taxon>
        <taxon>Liliopsida</taxon>
        <taxon>Zingiberales</taxon>
        <taxon>Musaceae</taxon>
        <taxon>Musa</taxon>
    </lineage>
</organism>
<dbReference type="OrthoDB" id="676979at2759"/>
<evidence type="ECO:0000256" key="14">
    <source>
        <dbReference type="ARBA" id="ARBA00023163"/>
    </source>
</evidence>
<comment type="subcellular location">
    <subcellularLocation>
        <location evidence="2">Cell membrane</location>
        <topology evidence="2">Single-pass type I membrane protein</topology>
    </subcellularLocation>
    <subcellularLocation>
        <location evidence="1">Nucleus</location>
    </subcellularLocation>
</comment>
<dbReference type="PROSITE" id="PS50811">
    <property type="entry name" value="WRKY"/>
    <property type="match status" value="2"/>
</dbReference>
<dbReference type="InterPro" id="IPR036576">
    <property type="entry name" value="WRKY_dom_sf"/>
</dbReference>
<dbReference type="InterPro" id="IPR017441">
    <property type="entry name" value="Protein_kinase_ATP_BS"/>
</dbReference>
<keyword evidence="24" id="KW-1185">Reference proteome</keyword>
<feature type="binding site" evidence="18">
    <location>
        <position position="1268"/>
    </location>
    <ligand>
        <name>ATP</name>
        <dbReference type="ChEBI" id="CHEBI:30616"/>
    </ligand>
</feature>
<keyword evidence="23" id="KW-0808">Transferase</keyword>
<dbReference type="Pfam" id="PF23598">
    <property type="entry name" value="LRR_14"/>
    <property type="match status" value="1"/>
</dbReference>
<keyword evidence="8 18" id="KW-0547">Nucleotide-binding</keyword>
<evidence type="ECO:0000256" key="9">
    <source>
        <dbReference type="ARBA" id="ARBA00022840"/>
    </source>
</evidence>
<gene>
    <name evidence="23" type="ORF">MUK42_37516</name>
</gene>
<keyword evidence="12" id="KW-0238">DNA-binding</keyword>
<evidence type="ECO:0000256" key="7">
    <source>
        <dbReference type="ARBA" id="ARBA00022737"/>
    </source>
</evidence>
<keyword evidence="9 18" id="KW-0067">ATP-binding</keyword>
<evidence type="ECO:0000256" key="1">
    <source>
        <dbReference type="ARBA" id="ARBA00004123"/>
    </source>
</evidence>
<keyword evidence="17" id="KW-0539">Nucleus</keyword>
<dbReference type="InterPro" id="IPR000719">
    <property type="entry name" value="Prot_kinase_dom"/>
</dbReference>